<evidence type="ECO:0000259" key="1">
    <source>
        <dbReference type="Pfam" id="PF13460"/>
    </source>
</evidence>
<dbReference type="CDD" id="cd05244">
    <property type="entry name" value="BVR-B_like_SDR_a"/>
    <property type="match status" value="1"/>
</dbReference>
<dbReference type="SUPFAM" id="SSF51735">
    <property type="entry name" value="NAD(P)-binding Rossmann-fold domains"/>
    <property type="match status" value="1"/>
</dbReference>
<dbReference type="InterPro" id="IPR016040">
    <property type="entry name" value="NAD(P)-bd_dom"/>
</dbReference>
<reference evidence="2 3" key="1">
    <citation type="submission" date="2024-02" db="EMBL/GenBank/DDBJ databases">
        <title>Genome sequence of Aquincola sp. MAHUQ-54.</title>
        <authorList>
            <person name="Huq M.A."/>
        </authorList>
    </citation>
    <scope>NUCLEOTIDE SEQUENCE [LARGE SCALE GENOMIC DNA]</scope>
    <source>
        <strain evidence="2 3">MAHUQ-54</strain>
    </source>
</reference>
<dbReference type="EMBL" id="JAZIBG010000019">
    <property type="protein sequence ID" value="MEF7613720.1"/>
    <property type="molecule type" value="Genomic_DNA"/>
</dbReference>
<organism evidence="2 3">
    <name type="scientific">Aquincola agrisoli</name>
    <dbReference type="NCBI Taxonomy" id="3119538"/>
    <lineage>
        <taxon>Bacteria</taxon>
        <taxon>Pseudomonadati</taxon>
        <taxon>Pseudomonadota</taxon>
        <taxon>Betaproteobacteria</taxon>
        <taxon>Burkholderiales</taxon>
        <taxon>Sphaerotilaceae</taxon>
        <taxon>Aquincola</taxon>
    </lineage>
</organism>
<dbReference type="AlphaFoldDB" id="A0AAW9QGD3"/>
<proteinExistence type="predicted"/>
<dbReference type="Gene3D" id="3.40.50.720">
    <property type="entry name" value="NAD(P)-binding Rossmann-like Domain"/>
    <property type="match status" value="1"/>
</dbReference>
<dbReference type="PANTHER" id="PTHR43355">
    <property type="entry name" value="FLAVIN REDUCTASE (NADPH)"/>
    <property type="match status" value="1"/>
</dbReference>
<accession>A0AAW9QGD3</accession>
<dbReference type="InterPro" id="IPR051606">
    <property type="entry name" value="Polyketide_Oxido-like"/>
</dbReference>
<dbReference type="GO" id="GO:0016646">
    <property type="term" value="F:oxidoreductase activity, acting on the CH-NH group of donors, NAD or NADP as acceptor"/>
    <property type="evidence" value="ECO:0007669"/>
    <property type="project" value="TreeGrafter"/>
</dbReference>
<evidence type="ECO:0000313" key="3">
    <source>
        <dbReference type="Proteomes" id="UP001336250"/>
    </source>
</evidence>
<protein>
    <submittedName>
        <fullName evidence="2">NAD(P)-dependent oxidoreductase</fullName>
    </submittedName>
</protein>
<dbReference type="InterPro" id="IPR036291">
    <property type="entry name" value="NAD(P)-bd_dom_sf"/>
</dbReference>
<name>A0AAW9QGD3_9BURK</name>
<comment type="caution">
    <text evidence="2">The sequence shown here is derived from an EMBL/GenBank/DDBJ whole genome shotgun (WGS) entry which is preliminary data.</text>
</comment>
<dbReference type="RefSeq" id="WP_332288659.1">
    <property type="nucleotide sequence ID" value="NZ_JAZIBG010000019.1"/>
</dbReference>
<gene>
    <name evidence="2" type="ORF">V4F39_07330</name>
</gene>
<sequence length="213" mass="22275">MKIALIGGTGFVGSAVLEELLRRGHAVTALARNTGKYAPREGLAVVRADALDAGQVSAAVAGQDAVVDAYNPGWTEPQIHDLFLRGTDAILDGVQAAGVKRVLVVGGAGSLYVAPGLQLVDTPEFPAAYKQGALAAREALNRIRQRGALDWTFLSPPIGLAPGERTGAYRVGTDDVPMDGGQPAGISVADLAVAIVDEIESPRHVQRRFVAYR</sequence>
<dbReference type="PANTHER" id="PTHR43355:SF2">
    <property type="entry name" value="FLAVIN REDUCTASE (NADPH)"/>
    <property type="match status" value="1"/>
</dbReference>
<dbReference type="Pfam" id="PF13460">
    <property type="entry name" value="NAD_binding_10"/>
    <property type="match status" value="1"/>
</dbReference>
<keyword evidence="3" id="KW-1185">Reference proteome</keyword>
<feature type="domain" description="NAD(P)-binding" evidence="1">
    <location>
        <begin position="7"/>
        <end position="198"/>
    </location>
</feature>
<evidence type="ECO:0000313" key="2">
    <source>
        <dbReference type="EMBL" id="MEF7613720.1"/>
    </source>
</evidence>
<dbReference type="Proteomes" id="UP001336250">
    <property type="component" value="Unassembled WGS sequence"/>
</dbReference>